<dbReference type="Gene3D" id="1.25.40.10">
    <property type="entry name" value="Tetratricopeptide repeat domain"/>
    <property type="match status" value="1"/>
</dbReference>
<name>A0A4R0GP63_9ACTN</name>
<reference evidence="1 2" key="1">
    <citation type="submission" date="2019-02" db="EMBL/GenBank/DDBJ databases">
        <title>Jishengella sp. nov., isolated from a root of Zingiber montanum.</title>
        <authorList>
            <person name="Kuncharoen N."/>
            <person name="Kudo T."/>
            <person name="Masahiro Y."/>
            <person name="Ohkuma M."/>
            <person name="Tanasupawat S."/>
        </authorList>
    </citation>
    <scope>NUCLEOTIDE SEQUENCE [LARGE SCALE GENOMIC DNA]</scope>
    <source>
        <strain evidence="1 2">PLAI 1-1</strain>
    </source>
</reference>
<dbReference type="OrthoDB" id="3356937at2"/>
<comment type="caution">
    <text evidence="1">The sequence shown here is derived from an EMBL/GenBank/DDBJ whole genome shotgun (WGS) entry which is preliminary data.</text>
</comment>
<sequence length="256" mass="26906">MRQGVSVCSGYQRARYPQLLNALPGLLDATHGTRSLLVATYRITAALLVKLDHPELAWLAADRAVAAGHGTTLTATGTIAVAEALRALGHHRLALSAALTVADTTDDHTVRGSLFLQAGLAAAGDGDRRNARDLLEHAAALADRQVDGTDPHHTGFGPVAVALARSLAAHRLGDTIEAVRRHEHAVRGDGWGRLPPEQRAAALADAARAYLDTGDPAAAGRALLDADRTAPAEVRSRPVARTLLAEVIQRGPHRPT</sequence>
<dbReference type="AlphaFoldDB" id="A0A4R0GP63"/>
<gene>
    <name evidence="1" type="ORF">E0H26_09000</name>
</gene>
<organism evidence="1 2">
    <name type="scientific">Micromonospora zingiberis</name>
    <dbReference type="NCBI Taxonomy" id="2053011"/>
    <lineage>
        <taxon>Bacteria</taxon>
        <taxon>Bacillati</taxon>
        <taxon>Actinomycetota</taxon>
        <taxon>Actinomycetes</taxon>
        <taxon>Micromonosporales</taxon>
        <taxon>Micromonosporaceae</taxon>
        <taxon>Micromonospora</taxon>
    </lineage>
</organism>
<dbReference type="Proteomes" id="UP000292274">
    <property type="component" value="Unassembled WGS sequence"/>
</dbReference>
<dbReference type="EMBL" id="SJJR01000004">
    <property type="protein sequence ID" value="TCB98502.1"/>
    <property type="molecule type" value="Genomic_DNA"/>
</dbReference>
<protein>
    <recommendedName>
        <fullName evidence="3">XRE family transcriptional regulator</fullName>
    </recommendedName>
</protein>
<proteinExistence type="predicted"/>
<dbReference type="RefSeq" id="WP_131303085.1">
    <property type="nucleotide sequence ID" value="NZ_SJJR01000004.1"/>
</dbReference>
<evidence type="ECO:0000313" key="2">
    <source>
        <dbReference type="Proteomes" id="UP000292274"/>
    </source>
</evidence>
<evidence type="ECO:0008006" key="3">
    <source>
        <dbReference type="Google" id="ProtNLM"/>
    </source>
</evidence>
<accession>A0A4R0GP63</accession>
<dbReference type="InterPro" id="IPR011990">
    <property type="entry name" value="TPR-like_helical_dom_sf"/>
</dbReference>
<keyword evidence="2" id="KW-1185">Reference proteome</keyword>
<evidence type="ECO:0000313" key="1">
    <source>
        <dbReference type="EMBL" id="TCB98502.1"/>
    </source>
</evidence>